<evidence type="ECO:0000313" key="1">
    <source>
        <dbReference type="EMBL" id="KGJ96055.1"/>
    </source>
</evidence>
<sequence length="74" mass="8459">MKTGGGFIVKLKVFDGQLKIKAQNETQFSRLVPTKKITFINVESGMKPLVFRKDDTGKVRGLRVAKRFKFDKIE</sequence>
<protein>
    <submittedName>
        <fullName evidence="1">Uncharacterized protein</fullName>
    </submittedName>
</protein>
<dbReference type="EMBL" id="JQEC01000011">
    <property type="protein sequence ID" value="KGJ96055.1"/>
    <property type="molecule type" value="Genomic_DNA"/>
</dbReference>
<dbReference type="AlphaFoldDB" id="A0A099L0U1"/>
<organism evidence="1 2">
    <name type="scientific">Colwellia psychrerythraea</name>
    <name type="common">Vibrio psychroerythus</name>
    <dbReference type="NCBI Taxonomy" id="28229"/>
    <lineage>
        <taxon>Bacteria</taxon>
        <taxon>Pseudomonadati</taxon>
        <taxon>Pseudomonadota</taxon>
        <taxon>Gammaproteobacteria</taxon>
        <taxon>Alteromonadales</taxon>
        <taxon>Colwelliaceae</taxon>
        <taxon>Colwellia</taxon>
    </lineage>
</organism>
<dbReference type="PATRIC" id="fig|28229.3.peg.930"/>
<evidence type="ECO:0000313" key="2">
    <source>
        <dbReference type="Proteomes" id="UP000029868"/>
    </source>
</evidence>
<proteinExistence type="predicted"/>
<accession>A0A099L0U1</accession>
<comment type="caution">
    <text evidence="1">The sequence shown here is derived from an EMBL/GenBank/DDBJ whole genome shotgun (WGS) entry which is preliminary data.</text>
</comment>
<reference evidence="1 2" key="1">
    <citation type="submission" date="2014-08" db="EMBL/GenBank/DDBJ databases">
        <title>Genomic and Phenotypic Diversity of Colwellia psychrerythraea strains from Disparate Marine Basins.</title>
        <authorList>
            <person name="Techtmann S.M."/>
            <person name="Stelling S.C."/>
            <person name="Utturkar S.M."/>
            <person name="Alshibli N."/>
            <person name="Harris A."/>
            <person name="Brown S.D."/>
            <person name="Hazen T.C."/>
        </authorList>
    </citation>
    <scope>NUCLEOTIDE SEQUENCE [LARGE SCALE GENOMIC DNA]</scope>
    <source>
        <strain evidence="1 2">GAB14E</strain>
    </source>
</reference>
<dbReference type="Proteomes" id="UP000029868">
    <property type="component" value="Unassembled WGS sequence"/>
</dbReference>
<name>A0A099L0U1_COLPS</name>
<gene>
    <name evidence="1" type="ORF">GAB14E_0002</name>
</gene>